<dbReference type="GO" id="GO:0016757">
    <property type="term" value="F:glycosyltransferase activity"/>
    <property type="evidence" value="ECO:0007669"/>
    <property type="project" value="UniProtKB-KW"/>
</dbReference>
<name>A0A369LLU0_9ACTN</name>
<evidence type="ECO:0000256" key="2">
    <source>
        <dbReference type="ARBA" id="ARBA00022679"/>
    </source>
</evidence>
<accession>A0A369LLU0</accession>
<dbReference type="Proteomes" id="UP000253975">
    <property type="component" value="Unassembled WGS sequence"/>
</dbReference>
<evidence type="ECO:0000313" key="5">
    <source>
        <dbReference type="Proteomes" id="UP000253975"/>
    </source>
</evidence>
<dbReference type="AlphaFoldDB" id="A0A369LLU0"/>
<dbReference type="Pfam" id="PF00535">
    <property type="entry name" value="Glycos_transf_2"/>
    <property type="match status" value="1"/>
</dbReference>
<dbReference type="EMBL" id="PPTO01000003">
    <property type="protein sequence ID" value="RDB60300.1"/>
    <property type="molecule type" value="Genomic_DNA"/>
</dbReference>
<dbReference type="SUPFAM" id="SSF53448">
    <property type="entry name" value="Nucleotide-diphospho-sugar transferases"/>
    <property type="match status" value="1"/>
</dbReference>
<reference evidence="4 5" key="1">
    <citation type="journal article" date="2018" name="Elife">
        <title>Discovery and characterization of a prevalent human gut bacterial enzyme sufficient for the inactivation of a family of plant toxins.</title>
        <authorList>
            <person name="Koppel N."/>
            <person name="Bisanz J.E."/>
            <person name="Pandelia M.E."/>
            <person name="Turnbaugh P.J."/>
            <person name="Balskus E.P."/>
        </authorList>
    </citation>
    <scope>NUCLEOTIDE SEQUENCE [LARGE SCALE GENOMIC DNA]</scope>
    <source>
        <strain evidence="4 5">OB21 GAM31</strain>
    </source>
</reference>
<comment type="caution">
    <text evidence="4">The sequence shown here is derived from an EMBL/GenBank/DDBJ whole genome shotgun (WGS) entry which is preliminary data.</text>
</comment>
<dbReference type="Gene3D" id="3.90.550.10">
    <property type="entry name" value="Spore Coat Polysaccharide Biosynthesis Protein SpsA, Chain A"/>
    <property type="match status" value="1"/>
</dbReference>
<evidence type="ECO:0000256" key="1">
    <source>
        <dbReference type="ARBA" id="ARBA00022676"/>
    </source>
</evidence>
<dbReference type="InterPro" id="IPR001173">
    <property type="entry name" value="Glyco_trans_2-like"/>
</dbReference>
<organism evidence="4 5">
    <name type="scientific">Slackia isoflavoniconvertens</name>
    <dbReference type="NCBI Taxonomy" id="572010"/>
    <lineage>
        <taxon>Bacteria</taxon>
        <taxon>Bacillati</taxon>
        <taxon>Actinomycetota</taxon>
        <taxon>Coriobacteriia</taxon>
        <taxon>Eggerthellales</taxon>
        <taxon>Eggerthellaceae</taxon>
        <taxon>Slackia</taxon>
    </lineage>
</organism>
<keyword evidence="2 4" id="KW-0808">Transferase</keyword>
<gene>
    <name evidence="4" type="ORF">C1881_02900</name>
</gene>
<dbReference type="InterPro" id="IPR029044">
    <property type="entry name" value="Nucleotide-diphossugar_trans"/>
</dbReference>
<protein>
    <submittedName>
        <fullName evidence="4">Glycosyltransferase family 2 protein</fullName>
    </submittedName>
</protein>
<dbReference type="PANTHER" id="PTHR22916">
    <property type="entry name" value="GLYCOSYLTRANSFERASE"/>
    <property type="match status" value="1"/>
</dbReference>
<evidence type="ECO:0000313" key="4">
    <source>
        <dbReference type="EMBL" id="RDB60300.1"/>
    </source>
</evidence>
<dbReference type="PANTHER" id="PTHR22916:SF51">
    <property type="entry name" value="GLYCOSYLTRANSFERASE EPSH-RELATED"/>
    <property type="match status" value="1"/>
</dbReference>
<dbReference type="CDD" id="cd00761">
    <property type="entry name" value="Glyco_tranf_GTA_type"/>
    <property type="match status" value="1"/>
</dbReference>
<sequence length="345" mass="39041">MIGMPNSKLLTIAVPAYNAASYLHTCLDSLVRSGDEIEVLVVNDGSKDGTLQVARDYAERYPGIVVAVDQENRNWGGAVNHALELASGTFFYIVDSDDWLDSTKLTEVVSRLRMLEEQQAGVDLYMVNYVYNRVENGDRHTISYEKLLPSDKVVGWDAMSNPSLDQYIMIHSAIYRTSVVRESGLVLPEGMSYMDSLLMLKPLRFVKKLYYHDCDLYWYTIGREGQSIDPSVLKRHIADQIHATHLAIDGFDYEKLQAISPRLAGCSMRYLSAMLTVSSIHLFQINTPESIEDNKKLWRYLRQSDPVLCRKLRFTLAGLVNRKTALGRWAAKCGYGIAANLFKFA</sequence>
<feature type="domain" description="Glycosyltransferase 2-like" evidence="3">
    <location>
        <begin position="11"/>
        <end position="140"/>
    </location>
</feature>
<proteinExistence type="predicted"/>
<keyword evidence="1" id="KW-0328">Glycosyltransferase</keyword>
<evidence type="ECO:0000259" key="3">
    <source>
        <dbReference type="Pfam" id="PF00535"/>
    </source>
</evidence>